<dbReference type="EMBL" id="LEKV01005071">
    <property type="protein sequence ID" value="KVH91170.1"/>
    <property type="molecule type" value="Genomic_DNA"/>
</dbReference>
<feature type="transmembrane region" description="Helical" evidence="12">
    <location>
        <begin position="104"/>
        <end position="123"/>
    </location>
</feature>
<dbReference type="GO" id="GO:0036503">
    <property type="term" value="P:ERAD pathway"/>
    <property type="evidence" value="ECO:0007669"/>
    <property type="project" value="TreeGrafter"/>
</dbReference>
<dbReference type="PROSITE" id="PS00028">
    <property type="entry name" value="ZINC_FINGER_C2H2_1"/>
    <property type="match status" value="1"/>
</dbReference>
<dbReference type="SUPFAM" id="SSF48403">
    <property type="entry name" value="Ankyrin repeat"/>
    <property type="match status" value="1"/>
</dbReference>
<dbReference type="PROSITE" id="PS50088">
    <property type="entry name" value="ANK_REPEAT"/>
    <property type="match status" value="1"/>
</dbReference>
<evidence type="ECO:0000256" key="9">
    <source>
        <dbReference type="ARBA" id="ARBA00023054"/>
    </source>
</evidence>
<dbReference type="PANTHER" id="PTHR16036">
    <property type="entry name" value="ANKYRIN REPEAT AND ZINC FINGER DOMAIN-CONTAINING PROTEIN 1"/>
    <property type="match status" value="1"/>
</dbReference>
<dbReference type="GO" id="GO:0005737">
    <property type="term" value="C:cytoplasm"/>
    <property type="evidence" value="ECO:0007669"/>
    <property type="project" value="UniProtKB-SubCell"/>
</dbReference>
<evidence type="ECO:0000313" key="14">
    <source>
        <dbReference type="EMBL" id="KVH91170.1"/>
    </source>
</evidence>
<dbReference type="InterPro" id="IPR047139">
    <property type="entry name" value="ANKZ1/VMS1"/>
</dbReference>
<dbReference type="Gene3D" id="1.25.40.20">
    <property type="entry name" value="Ankyrin repeat-containing domain"/>
    <property type="match status" value="1"/>
</dbReference>
<proteinExistence type="inferred from homology"/>
<evidence type="ECO:0000313" key="15">
    <source>
        <dbReference type="Proteomes" id="UP000243975"/>
    </source>
</evidence>
<evidence type="ECO:0000256" key="10">
    <source>
        <dbReference type="PROSITE-ProRule" id="PRU00023"/>
    </source>
</evidence>
<comment type="similarity">
    <text evidence="2 11">Belongs to the ANKZF1/VMS1 family.</text>
</comment>
<evidence type="ECO:0000256" key="1">
    <source>
        <dbReference type="ARBA" id="ARBA00004496"/>
    </source>
</evidence>
<name>A0A103XI43_CYNCS</name>
<evidence type="ECO:0000256" key="11">
    <source>
        <dbReference type="PROSITE-ProRule" id="PRU01389"/>
    </source>
</evidence>
<dbReference type="Proteomes" id="UP000243975">
    <property type="component" value="Unassembled WGS sequence"/>
</dbReference>
<feature type="repeat" description="ANK" evidence="10">
    <location>
        <begin position="437"/>
        <end position="469"/>
    </location>
</feature>
<comment type="caution">
    <text evidence="14">The sequence shown here is derived from an EMBL/GenBank/DDBJ whole genome shotgun (WGS) entry which is preliminary data.</text>
</comment>
<dbReference type="Gramene" id="KVH91170">
    <property type="protein sequence ID" value="KVH91170"/>
    <property type="gene ID" value="Ccrd_006800"/>
</dbReference>
<dbReference type="GO" id="GO:0016787">
    <property type="term" value="F:hydrolase activity"/>
    <property type="evidence" value="ECO:0007669"/>
    <property type="project" value="UniProtKB-KW"/>
</dbReference>
<feature type="transmembrane region" description="Helical" evidence="12">
    <location>
        <begin position="549"/>
        <end position="566"/>
    </location>
</feature>
<keyword evidence="12" id="KW-1133">Transmembrane helix</keyword>
<evidence type="ECO:0000256" key="2">
    <source>
        <dbReference type="ARBA" id="ARBA00009262"/>
    </source>
</evidence>
<protein>
    <submittedName>
        <fullName evidence="14">Ankyrin repeat-containing protein</fullName>
    </submittedName>
</protein>
<keyword evidence="3 11" id="KW-0963">Cytoplasm</keyword>
<evidence type="ECO:0000256" key="6">
    <source>
        <dbReference type="ARBA" id="ARBA00022759"/>
    </source>
</evidence>
<gene>
    <name evidence="14" type="ORF">Ccrd_006800</name>
</gene>
<comment type="subcellular location">
    <subcellularLocation>
        <location evidence="1">Cytoplasm</location>
    </subcellularLocation>
</comment>
<evidence type="ECO:0000256" key="12">
    <source>
        <dbReference type="SAM" id="Phobius"/>
    </source>
</evidence>
<dbReference type="InterPro" id="IPR013087">
    <property type="entry name" value="Znf_C2H2_type"/>
</dbReference>
<organism evidence="14 15">
    <name type="scientific">Cynara cardunculus var. scolymus</name>
    <name type="common">Globe artichoke</name>
    <name type="synonym">Cynara scolymus</name>
    <dbReference type="NCBI Taxonomy" id="59895"/>
    <lineage>
        <taxon>Eukaryota</taxon>
        <taxon>Viridiplantae</taxon>
        <taxon>Streptophyta</taxon>
        <taxon>Embryophyta</taxon>
        <taxon>Tracheophyta</taxon>
        <taxon>Spermatophyta</taxon>
        <taxon>Magnoliopsida</taxon>
        <taxon>eudicotyledons</taxon>
        <taxon>Gunneridae</taxon>
        <taxon>Pentapetalae</taxon>
        <taxon>asterids</taxon>
        <taxon>campanulids</taxon>
        <taxon>Asterales</taxon>
        <taxon>Asteraceae</taxon>
        <taxon>Carduoideae</taxon>
        <taxon>Cardueae</taxon>
        <taxon>Carduinae</taxon>
        <taxon>Cynara</taxon>
    </lineage>
</organism>
<keyword evidence="7 11" id="KW-0378">Hydrolase</keyword>
<dbReference type="InterPro" id="IPR002110">
    <property type="entry name" value="Ankyrin_rpt"/>
</dbReference>
<keyword evidence="12" id="KW-0472">Membrane</keyword>
<keyword evidence="5" id="KW-0677">Repeat</keyword>
<feature type="domain" description="VLRF1" evidence="13">
    <location>
        <begin position="249"/>
        <end position="390"/>
    </location>
</feature>
<dbReference type="InterPro" id="IPR041175">
    <property type="entry name" value="VLRF1/Vms1"/>
</dbReference>
<feature type="non-terminal residue" evidence="14">
    <location>
        <position position="1"/>
    </location>
</feature>
<feature type="active site" evidence="11">
    <location>
        <position position="292"/>
    </location>
</feature>
<dbReference type="InterPro" id="IPR036770">
    <property type="entry name" value="Ankyrin_rpt-contain_sf"/>
</dbReference>
<keyword evidence="9" id="KW-0175">Coiled coil</keyword>
<evidence type="ECO:0000256" key="7">
    <source>
        <dbReference type="ARBA" id="ARBA00022801"/>
    </source>
</evidence>
<dbReference type="AlphaFoldDB" id="A0A103XI43"/>
<keyword evidence="6 11" id="KW-0255">Endonuclease</keyword>
<reference evidence="14 15" key="1">
    <citation type="journal article" date="2016" name="Sci. Rep.">
        <title>The genome sequence of the outbreeding globe artichoke constructed de novo incorporating a phase-aware low-pass sequencing strategy of F1 progeny.</title>
        <authorList>
            <person name="Scaglione D."/>
            <person name="Reyes-Chin-Wo S."/>
            <person name="Acquadro A."/>
            <person name="Froenicke L."/>
            <person name="Portis E."/>
            <person name="Beitel C."/>
            <person name="Tirone M."/>
            <person name="Mauro R."/>
            <person name="Lo Monaco A."/>
            <person name="Mauromicale G."/>
            <person name="Faccioli P."/>
            <person name="Cattivelli L."/>
            <person name="Rieseberg L."/>
            <person name="Michelmore R."/>
            <person name="Lanteri S."/>
        </authorList>
    </citation>
    <scope>NUCLEOTIDE SEQUENCE [LARGE SCALE GENOMIC DNA]</scope>
    <source>
        <strain evidence="14">2C</strain>
    </source>
</reference>
<sequence>MEMESTSGRRTAVVDSCKRNNSKRRNYSVFEVPSNFFYSCRFVEWISTGTATESTLDERETAAEKKNFSCSERWTCNTCNSSFESLHDQRSHFKSDFHRFNLEFPYFVFLFLCIMFLPTNILFQIKLSIAEKDTVKEEDFDEWISTSSVKDYDTSSISGSEDEDEDDREFGHLSDLTRGLLGSKKQKLFLHLPNGELMSFWKCLLLGDSEKALLEHDLSWSMNDDDTSFVTLREVTEKLLNVIHEPRDNTHFRVMLLASGGHFAGCVFDGNSVVAHKTFHRYVTRAKAGKKQSSEDASGKNAHSAGASIRRHNELALKKDIQELLAAWKPYIDASACIFIHAPSHNRQLLFDGQNPCFSCQRNVIRRIPLTVQRPTFKEAQRLYKILTQISTEPYEEIVPIIKEKSTSTPGKDKLRNNLDKRDVSEDSFVEKVEIVHMFSPLHEAAKAGNADKVLELLEQGLDPCLIDERGRTPYRIAAGKEVRNSFRRFMALNLDKWDWQAAKVPSPLTKEMEAKKDAKRKARAKEVKLLREAREKKVQETHRSSSRVAGVLALVIGSLLVIAFGQMGR</sequence>
<keyword evidence="4 11" id="KW-0540">Nuclease</keyword>
<dbReference type="PROSITE" id="PS52044">
    <property type="entry name" value="VLRF1"/>
    <property type="match status" value="1"/>
</dbReference>
<evidence type="ECO:0000256" key="5">
    <source>
        <dbReference type="ARBA" id="ARBA00022737"/>
    </source>
</evidence>
<evidence type="ECO:0000256" key="8">
    <source>
        <dbReference type="ARBA" id="ARBA00023043"/>
    </source>
</evidence>
<keyword evidence="15" id="KW-1185">Reference proteome</keyword>
<keyword evidence="12" id="KW-0812">Transmembrane</keyword>
<dbReference type="Pfam" id="PF18826">
    <property type="entry name" value="bVLRF1"/>
    <property type="match status" value="1"/>
</dbReference>
<dbReference type="OMA" id="ERWTCNT"/>
<dbReference type="STRING" id="59895.A0A103XI43"/>
<dbReference type="PANTHER" id="PTHR16036:SF2">
    <property type="entry name" value="TRNA ENDONUCLEASE ANKZF1"/>
    <property type="match status" value="1"/>
</dbReference>
<evidence type="ECO:0000256" key="4">
    <source>
        <dbReference type="ARBA" id="ARBA00022722"/>
    </source>
</evidence>
<dbReference type="GO" id="GO:0004519">
    <property type="term" value="F:endonuclease activity"/>
    <property type="evidence" value="ECO:0007669"/>
    <property type="project" value="UniProtKB-KW"/>
</dbReference>
<evidence type="ECO:0000259" key="13">
    <source>
        <dbReference type="PROSITE" id="PS52044"/>
    </source>
</evidence>
<accession>A0A103XI43</accession>
<keyword evidence="8 10" id="KW-0040">ANK repeat</keyword>
<dbReference type="PROSITE" id="PS50297">
    <property type="entry name" value="ANK_REP_REGION"/>
    <property type="match status" value="1"/>
</dbReference>
<comment type="domain">
    <text evidence="11">The VLRF1 domain mediates binding to the 60S ribosomal subunit.</text>
</comment>
<evidence type="ECO:0000256" key="3">
    <source>
        <dbReference type="ARBA" id="ARBA00022490"/>
    </source>
</evidence>